<reference evidence="2 3" key="1">
    <citation type="submission" date="2019-07" db="EMBL/GenBank/DDBJ databases">
        <title>Whole genome shotgun sequence of Agrococcus baldri NBRC 103055.</title>
        <authorList>
            <person name="Hosoyama A."/>
            <person name="Uohara A."/>
            <person name="Ohji S."/>
            <person name="Ichikawa N."/>
        </authorList>
    </citation>
    <scope>NUCLEOTIDE SEQUENCE [LARGE SCALE GENOMIC DNA]</scope>
    <source>
        <strain evidence="2 3">NBRC 103055</strain>
    </source>
</reference>
<organism evidence="2 3">
    <name type="scientific">Agrococcus baldri</name>
    <dbReference type="NCBI Taxonomy" id="153730"/>
    <lineage>
        <taxon>Bacteria</taxon>
        <taxon>Bacillati</taxon>
        <taxon>Actinomycetota</taxon>
        <taxon>Actinomycetes</taxon>
        <taxon>Micrococcales</taxon>
        <taxon>Microbacteriaceae</taxon>
        <taxon>Agrococcus</taxon>
    </lineage>
</organism>
<dbReference type="AlphaFoldDB" id="A0AA87RA34"/>
<dbReference type="Gene3D" id="3.40.50.300">
    <property type="entry name" value="P-loop containing nucleotide triphosphate hydrolases"/>
    <property type="match status" value="1"/>
</dbReference>
<protein>
    <recommendedName>
        <fullName evidence="1">GIY-YIG domain-containing protein</fullName>
    </recommendedName>
</protein>
<dbReference type="InterPro" id="IPR018647">
    <property type="entry name" value="SLFN_3-like_DNA/RNA_helicase"/>
</dbReference>
<dbReference type="EMBL" id="BJUU01000002">
    <property type="protein sequence ID" value="GEK79071.1"/>
    <property type="molecule type" value="Genomic_DNA"/>
</dbReference>
<accession>A0AA87RA34</accession>
<dbReference type="Proteomes" id="UP000321749">
    <property type="component" value="Unassembled WGS sequence"/>
</dbReference>
<evidence type="ECO:0000259" key="1">
    <source>
        <dbReference type="PROSITE" id="PS50164"/>
    </source>
</evidence>
<feature type="domain" description="GIY-YIG" evidence="1">
    <location>
        <begin position="28"/>
        <end position="103"/>
    </location>
</feature>
<keyword evidence="3" id="KW-1185">Reference proteome</keyword>
<evidence type="ECO:0000313" key="3">
    <source>
        <dbReference type="Proteomes" id="UP000321749"/>
    </source>
</evidence>
<comment type="caution">
    <text evidence="2">The sequence shown here is derived from an EMBL/GenBank/DDBJ whole genome shotgun (WGS) entry which is preliminary data.</text>
</comment>
<proteinExistence type="predicted"/>
<name>A0AA87RA34_9MICO</name>
<evidence type="ECO:0000313" key="2">
    <source>
        <dbReference type="EMBL" id="GEK79071.1"/>
    </source>
</evidence>
<dbReference type="Pfam" id="PF09848">
    <property type="entry name" value="SLFN-g3_helicase"/>
    <property type="match status" value="1"/>
</dbReference>
<gene>
    <name evidence="2" type="ORF">ABA31_04220</name>
</gene>
<dbReference type="PROSITE" id="PS50164">
    <property type="entry name" value="GIY_YIG"/>
    <property type="match status" value="1"/>
</dbReference>
<dbReference type="InterPro" id="IPR027417">
    <property type="entry name" value="P-loop_NTPase"/>
</dbReference>
<dbReference type="InterPro" id="IPR000305">
    <property type="entry name" value="GIY-YIG_endonuc"/>
</dbReference>
<dbReference type="CDD" id="cd10439">
    <property type="entry name" value="GIY-YIG_COG3410"/>
    <property type="match status" value="1"/>
</dbReference>
<dbReference type="RefSeq" id="WP_146792456.1">
    <property type="nucleotide sequence ID" value="NZ_BJUU01000002.1"/>
</dbReference>
<sequence>MTSFSVESVPLRDEQLEIWSRANPRAANWPVVYTLTGGSSVYVGESLNMLGRAKQHRASPEKRGLETAHVVVDETFNKSACLDLESFLIRLFSGDGAFQVLNRNDGVIDADYYRRGDYQTTFAAVFDELRALGLFSRSIPQIENSDLFKLSPFKALTQEQAIAVEDILEGVFEDLGTDATSTSVVRGAPGTGKTVVAIFLVKLLVDIAAGRELEEASSDSLFSDFFAPGYGEVLEGIRIGLVIPQQSLRKSVENVFKKTPGLDPSMVLTPFQVGSSPEQFDLLIVDEAHRLSIRASQASGFQNRDFKRITESLFGSDDVSKTQLDWIRRKSRHQVLLLDEAQAIRPGDLPLETTTALVEEAGMAGRLYPLTSQMRIRSDEDYVGYVRAALNGNGTPRGFAGYDLRFFDDFGTMRSEILARDDEHGLARLVAGYAWPWNSQTDKAAFDVVIDGIELQWNQRIVDWISSPTSRDEVGSIHTVQGYDLNYAGVIIGPDVGVDPSSGNVVFRREKYFDKRGKRNNPTLGITYSDEDLLKLVINIYVVLLTRGIRGTYVYVVDPLLRDRLRPFFDRAHVSTAAS</sequence>
<dbReference type="SUPFAM" id="SSF52540">
    <property type="entry name" value="P-loop containing nucleoside triphosphate hydrolases"/>
    <property type="match status" value="1"/>
</dbReference>